<feature type="compositionally biased region" description="Basic and acidic residues" evidence="1">
    <location>
        <begin position="27"/>
        <end position="36"/>
    </location>
</feature>
<comment type="caution">
    <text evidence="2">The sequence shown here is derived from an EMBL/GenBank/DDBJ whole genome shotgun (WGS) entry which is preliminary data.</text>
</comment>
<name>A0ABD0U6N2_DENTH</name>
<gene>
    <name evidence="2" type="ORF">M5K25_022717</name>
</gene>
<accession>A0ABD0U6N2</accession>
<protein>
    <submittedName>
        <fullName evidence="2">Uncharacterized protein</fullName>
    </submittedName>
</protein>
<dbReference type="EMBL" id="JANQDX010000017">
    <property type="protein sequence ID" value="KAL0908234.1"/>
    <property type="molecule type" value="Genomic_DNA"/>
</dbReference>
<proteinExistence type="predicted"/>
<evidence type="ECO:0000256" key="1">
    <source>
        <dbReference type="SAM" id="MobiDB-lite"/>
    </source>
</evidence>
<keyword evidence="3" id="KW-1185">Reference proteome</keyword>
<dbReference type="Proteomes" id="UP001552299">
    <property type="component" value="Unassembled WGS sequence"/>
</dbReference>
<dbReference type="AlphaFoldDB" id="A0ABD0U6N2"/>
<sequence length="83" mass="9630">MERISIDRKEMDVLKFCMGKVTPTKSSSEKEADQVKQENMSNINAEKQKHEEEKKKKKKKKSNLENAAMAAPYFSFHSRPGIR</sequence>
<evidence type="ECO:0000313" key="2">
    <source>
        <dbReference type="EMBL" id="KAL0908234.1"/>
    </source>
</evidence>
<organism evidence="2 3">
    <name type="scientific">Dendrobium thyrsiflorum</name>
    <name type="common">Pinecone-like raceme dendrobium</name>
    <name type="synonym">Orchid</name>
    <dbReference type="NCBI Taxonomy" id="117978"/>
    <lineage>
        <taxon>Eukaryota</taxon>
        <taxon>Viridiplantae</taxon>
        <taxon>Streptophyta</taxon>
        <taxon>Embryophyta</taxon>
        <taxon>Tracheophyta</taxon>
        <taxon>Spermatophyta</taxon>
        <taxon>Magnoliopsida</taxon>
        <taxon>Liliopsida</taxon>
        <taxon>Asparagales</taxon>
        <taxon>Orchidaceae</taxon>
        <taxon>Epidendroideae</taxon>
        <taxon>Malaxideae</taxon>
        <taxon>Dendrobiinae</taxon>
        <taxon>Dendrobium</taxon>
    </lineage>
</organism>
<evidence type="ECO:0000313" key="3">
    <source>
        <dbReference type="Proteomes" id="UP001552299"/>
    </source>
</evidence>
<reference evidence="2 3" key="1">
    <citation type="journal article" date="2024" name="Plant Biotechnol. J.">
        <title>Dendrobium thyrsiflorum genome and its molecular insights into genes involved in important horticultural traits.</title>
        <authorList>
            <person name="Chen B."/>
            <person name="Wang J.Y."/>
            <person name="Zheng P.J."/>
            <person name="Li K.L."/>
            <person name="Liang Y.M."/>
            <person name="Chen X.F."/>
            <person name="Zhang C."/>
            <person name="Zhao X."/>
            <person name="He X."/>
            <person name="Zhang G.Q."/>
            <person name="Liu Z.J."/>
            <person name="Xu Q."/>
        </authorList>
    </citation>
    <scope>NUCLEOTIDE SEQUENCE [LARGE SCALE GENOMIC DNA]</scope>
    <source>
        <strain evidence="2">GZMU011</strain>
    </source>
</reference>
<feature type="region of interest" description="Disordered" evidence="1">
    <location>
        <begin position="20"/>
        <end position="83"/>
    </location>
</feature>